<feature type="binding site" evidence="10">
    <location>
        <position position="128"/>
    </location>
    <ligand>
        <name>UDP-N-acetyl-alpha-D-glucosamine</name>
        <dbReference type="ChEBI" id="CHEBI:57705"/>
    </ligand>
</feature>
<dbReference type="OrthoDB" id="9808936at2"/>
<dbReference type="HAMAP" id="MF_00033">
    <property type="entry name" value="MurG"/>
    <property type="match status" value="1"/>
</dbReference>
<comment type="similarity">
    <text evidence="10">Belongs to the glycosyltransferase 28 family. MurG subfamily.</text>
</comment>
<keyword evidence="6 10" id="KW-0573">Peptidoglycan synthesis</keyword>
<keyword evidence="9 10" id="KW-0961">Cell wall biogenesis/degradation</keyword>
<feature type="domain" description="Glycosyltransferase family 28 N-terminal" evidence="11">
    <location>
        <begin position="7"/>
        <end position="147"/>
    </location>
</feature>
<evidence type="ECO:0000256" key="2">
    <source>
        <dbReference type="ARBA" id="ARBA00022618"/>
    </source>
</evidence>
<dbReference type="SUPFAM" id="SSF53756">
    <property type="entry name" value="UDP-Glycosyltransferase/glycogen phosphorylase"/>
    <property type="match status" value="1"/>
</dbReference>
<organism evidence="13 14">
    <name type="scientific">Desulfocicer vacuolatum DSM 3385</name>
    <dbReference type="NCBI Taxonomy" id="1121400"/>
    <lineage>
        <taxon>Bacteria</taxon>
        <taxon>Pseudomonadati</taxon>
        <taxon>Thermodesulfobacteriota</taxon>
        <taxon>Desulfobacteria</taxon>
        <taxon>Desulfobacterales</taxon>
        <taxon>Desulfobacteraceae</taxon>
        <taxon>Desulfocicer</taxon>
    </lineage>
</organism>
<name>A0A1W1YIM1_9BACT</name>
<dbReference type="PANTHER" id="PTHR21015">
    <property type="entry name" value="UDP-N-ACETYLGLUCOSAMINE--N-ACETYLMURAMYL-(PENTAPEPTIDE) PYROPHOSPHORYL-UNDECAPRENOL N-ACETYLGLUCOSAMINE TRANSFERASE 1"/>
    <property type="match status" value="1"/>
</dbReference>
<dbReference type="RefSeq" id="WP_084066349.1">
    <property type="nucleotide sequence ID" value="NZ_FWXY01000001.1"/>
</dbReference>
<comment type="catalytic activity">
    <reaction evidence="10">
        <text>di-trans,octa-cis-undecaprenyl diphospho-N-acetyl-alpha-D-muramoyl-L-alanyl-D-glutamyl-meso-2,6-diaminopimeloyl-D-alanyl-D-alanine + UDP-N-acetyl-alpha-D-glucosamine = di-trans,octa-cis-undecaprenyl diphospho-[N-acetyl-alpha-D-glucosaminyl-(1-&gt;4)]-N-acetyl-alpha-D-muramoyl-L-alanyl-D-glutamyl-meso-2,6-diaminopimeloyl-D-alanyl-D-alanine + UDP + H(+)</text>
        <dbReference type="Rhea" id="RHEA:31227"/>
        <dbReference type="ChEBI" id="CHEBI:15378"/>
        <dbReference type="ChEBI" id="CHEBI:57705"/>
        <dbReference type="ChEBI" id="CHEBI:58223"/>
        <dbReference type="ChEBI" id="CHEBI:61387"/>
        <dbReference type="ChEBI" id="CHEBI:61388"/>
        <dbReference type="EC" id="2.4.1.227"/>
    </reaction>
</comment>
<accession>A0A1W1YIM1</accession>
<feature type="binding site" evidence="10">
    <location>
        <position position="169"/>
    </location>
    <ligand>
        <name>UDP-N-acetyl-alpha-D-glucosamine</name>
        <dbReference type="ChEBI" id="CHEBI:57705"/>
    </ligand>
</feature>
<protein>
    <recommendedName>
        <fullName evidence="10">UDP-N-acetylglucosamine--N-acetylmuramyl-(pentapeptide) pyrophosphoryl-undecaprenol N-acetylglucosamine transferase</fullName>
        <ecNumber evidence="10">2.4.1.227</ecNumber>
    </recommendedName>
    <alternativeName>
        <fullName evidence="10">Undecaprenyl-PP-MurNAc-pentapeptide-UDPGlcNAc GlcNAc transferase</fullName>
    </alternativeName>
</protein>
<dbReference type="InterPro" id="IPR006009">
    <property type="entry name" value="GlcNAc_MurG"/>
</dbReference>
<evidence type="ECO:0000256" key="8">
    <source>
        <dbReference type="ARBA" id="ARBA00023306"/>
    </source>
</evidence>
<dbReference type="UniPathway" id="UPA00219"/>
<evidence type="ECO:0000256" key="9">
    <source>
        <dbReference type="ARBA" id="ARBA00023316"/>
    </source>
</evidence>
<evidence type="ECO:0000256" key="10">
    <source>
        <dbReference type="HAMAP-Rule" id="MF_00033"/>
    </source>
</evidence>
<feature type="binding site" evidence="10">
    <location>
        <position position="300"/>
    </location>
    <ligand>
        <name>UDP-N-acetyl-alpha-D-glucosamine</name>
        <dbReference type="ChEBI" id="CHEBI:57705"/>
    </ligand>
</feature>
<keyword evidence="1 10" id="KW-1003">Cell membrane</keyword>
<keyword evidence="2 10" id="KW-0132">Cell division</keyword>
<comment type="function">
    <text evidence="10">Cell wall formation. Catalyzes the transfer of a GlcNAc subunit on undecaprenyl-pyrophosphoryl-MurNAc-pentapeptide (lipid intermediate I) to form undecaprenyl-pyrophosphoryl-MurNAc-(pentapeptide)GlcNAc (lipid intermediate II).</text>
</comment>
<dbReference type="GO" id="GO:0008360">
    <property type="term" value="P:regulation of cell shape"/>
    <property type="evidence" value="ECO:0007669"/>
    <property type="project" value="UniProtKB-KW"/>
</dbReference>
<dbReference type="STRING" id="1121400.SAMN02746065_10121"/>
<dbReference type="EC" id="2.4.1.227" evidence="10"/>
<evidence type="ECO:0000256" key="3">
    <source>
        <dbReference type="ARBA" id="ARBA00022676"/>
    </source>
</evidence>
<dbReference type="GO" id="GO:0005975">
    <property type="term" value="P:carbohydrate metabolic process"/>
    <property type="evidence" value="ECO:0007669"/>
    <property type="project" value="InterPro"/>
</dbReference>
<evidence type="ECO:0000256" key="6">
    <source>
        <dbReference type="ARBA" id="ARBA00022984"/>
    </source>
</evidence>
<gene>
    <name evidence="10" type="primary">murG</name>
    <name evidence="13" type="ORF">SAMN02746065_10121</name>
</gene>
<dbReference type="GO" id="GO:0050511">
    <property type="term" value="F:undecaprenyldiphospho-muramoylpentapeptide beta-N-acetylglucosaminyltransferase activity"/>
    <property type="evidence" value="ECO:0007669"/>
    <property type="project" value="UniProtKB-UniRule"/>
</dbReference>
<dbReference type="Pfam" id="PF03033">
    <property type="entry name" value="Glyco_transf_28"/>
    <property type="match status" value="1"/>
</dbReference>
<dbReference type="Pfam" id="PF04101">
    <property type="entry name" value="Glyco_tran_28_C"/>
    <property type="match status" value="1"/>
</dbReference>
<dbReference type="InterPro" id="IPR004276">
    <property type="entry name" value="GlycoTrans_28_N"/>
</dbReference>
<dbReference type="GO" id="GO:0005886">
    <property type="term" value="C:plasma membrane"/>
    <property type="evidence" value="ECO:0007669"/>
    <property type="project" value="UniProtKB-SubCell"/>
</dbReference>
<dbReference type="Proteomes" id="UP000192418">
    <property type="component" value="Unassembled WGS sequence"/>
</dbReference>
<keyword evidence="7 10" id="KW-0472">Membrane</keyword>
<comment type="pathway">
    <text evidence="10">Cell wall biogenesis; peptidoglycan biosynthesis.</text>
</comment>
<dbReference type="GO" id="GO:0009252">
    <property type="term" value="P:peptidoglycan biosynthetic process"/>
    <property type="evidence" value="ECO:0007669"/>
    <property type="project" value="UniProtKB-UniRule"/>
</dbReference>
<evidence type="ECO:0000256" key="4">
    <source>
        <dbReference type="ARBA" id="ARBA00022679"/>
    </source>
</evidence>
<evidence type="ECO:0000256" key="7">
    <source>
        <dbReference type="ARBA" id="ARBA00023136"/>
    </source>
</evidence>
<proteinExistence type="inferred from homology"/>
<reference evidence="13 14" key="1">
    <citation type="submission" date="2017-04" db="EMBL/GenBank/DDBJ databases">
        <authorList>
            <person name="Afonso C.L."/>
            <person name="Miller P.J."/>
            <person name="Scott M.A."/>
            <person name="Spackman E."/>
            <person name="Goraichik I."/>
            <person name="Dimitrov K.M."/>
            <person name="Suarez D.L."/>
            <person name="Swayne D.E."/>
        </authorList>
    </citation>
    <scope>NUCLEOTIDE SEQUENCE [LARGE SCALE GENOMIC DNA]</scope>
    <source>
        <strain evidence="13 14">DSM 3385</strain>
    </source>
</reference>
<keyword evidence="4 10" id="KW-0808">Transferase</keyword>
<evidence type="ECO:0000313" key="13">
    <source>
        <dbReference type="EMBL" id="SMC35598.1"/>
    </source>
</evidence>
<dbReference type="AlphaFoldDB" id="A0A1W1YIM1"/>
<dbReference type="GO" id="GO:0051991">
    <property type="term" value="F:UDP-N-acetyl-D-glucosamine:N-acetylmuramoyl-L-alanyl-D-glutamyl-meso-2,6-diaminopimelyl-D-alanyl-D-alanine-diphosphoundecaprenol 4-beta-N-acetylglucosaminlytransferase activity"/>
    <property type="evidence" value="ECO:0007669"/>
    <property type="project" value="RHEA"/>
</dbReference>
<evidence type="ECO:0000256" key="5">
    <source>
        <dbReference type="ARBA" id="ARBA00022960"/>
    </source>
</evidence>
<feature type="binding site" evidence="10">
    <location>
        <position position="201"/>
    </location>
    <ligand>
        <name>UDP-N-acetyl-alpha-D-glucosamine</name>
        <dbReference type="ChEBI" id="CHEBI:57705"/>
    </ligand>
</feature>
<feature type="domain" description="Glycosyl transferase family 28 C-terminal" evidence="12">
    <location>
        <begin position="195"/>
        <end position="353"/>
    </location>
</feature>
<dbReference type="GO" id="GO:0071555">
    <property type="term" value="P:cell wall organization"/>
    <property type="evidence" value="ECO:0007669"/>
    <property type="project" value="UniProtKB-KW"/>
</dbReference>
<keyword evidence="14" id="KW-1185">Reference proteome</keyword>
<dbReference type="EMBL" id="FWXY01000001">
    <property type="protein sequence ID" value="SMC35598.1"/>
    <property type="molecule type" value="Genomic_DNA"/>
</dbReference>
<evidence type="ECO:0000256" key="1">
    <source>
        <dbReference type="ARBA" id="ARBA00022475"/>
    </source>
</evidence>
<comment type="subcellular location">
    <subcellularLocation>
        <location evidence="10">Cell membrane</location>
        <topology evidence="10">Peripheral membrane protein</topology>
        <orientation evidence="10">Cytoplasmic side</orientation>
    </subcellularLocation>
</comment>
<dbReference type="CDD" id="cd03785">
    <property type="entry name" value="GT28_MurG"/>
    <property type="match status" value="1"/>
</dbReference>
<evidence type="ECO:0000259" key="11">
    <source>
        <dbReference type="Pfam" id="PF03033"/>
    </source>
</evidence>
<feature type="binding site" evidence="10">
    <location>
        <begin position="14"/>
        <end position="16"/>
    </location>
    <ligand>
        <name>UDP-N-acetyl-alpha-D-glucosamine</name>
        <dbReference type="ChEBI" id="CHEBI:57705"/>
    </ligand>
</feature>
<sequence>MSKPIKIIIAGGKTGGHLFPGIATAQALKEQSNSVEILFVGTNTPFEKKTLLRYGFTHVAISSSGIKGKGIREKLSAMATIPFSVFQAAWIIVSFKPDLVLGVGGYSSGPVLMAARILGKRTAIQEQNAIPGITNRILSRIVHKIFISFKNTKGFPAGANIILTGNPIRRATPSPEADLSHEMPLPSFPGNGFNLLITGGSQGAASINKAVVEAMQRLSDTSSYTVIHQTGKNDQKQVVNAYKEMDINATARAFFHDMPQRQKQADLIICRAGAGTLSEITSLGKPAILVPYPHAADDHQRHNAMALVQQGAAMMILDHELNGNRLGKRIEQLRKNPEKLKRMAQQAKKIGMPHARNTVAREIIHLITKNR</sequence>
<evidence type="ECO:0000313" key="14">
    <source>
        <dbReference type="Proteomes" id="UP000192418"/>
    </source>
</evidence>
<keyword evidence="8 10" id="KW-0131">Cell cycle</keyword>
<dbReference type="InterPro" id="IPR007235">
    <property type="entry name" value="Glyco_trans_28_C"/>
</dbReference>
<dbReference type="PANTHER" id="PTHR21015:SF22">
    <property type="entry name" value="GLYCOSYLTRANSFERASE"/>
    <property type="match status" value="1"/>
</dbReference>
<keyword evidence="5 10" id="KW-0133">Cell shape</keyword>
<dbReference type="Gene3D" id="3.40.50.2000">
    <property type="entry name" value="Glycogen Phosphorylase B"/>
    <property type="match status" value="2"/>
</dbReference>
<dbReference type="NCBIfam" id="TIGR01133">
    <property type="entry name" value="murG"/>
    <property type="match status" value="1"/>
</dbReference>
<evidence type="ECO:0000259" key="12">
    <source>
        <dbReference type="Pfam" id="PF04101"/>
    </source>
</evidence>
<comment type="caution">
    <text evidence="10">Lacks conserved residue(s) required for the propagation of feature annotation.</text>
</comment>
<dbReference type="GO" id="GO:0051301">
    <property type="term" value="P:cell division"/>
    <property type="evidence" value="ECO:0007669"/>
    <property type="project" value="UniProtKB-KW"/>
</dbReference>
<keyword evidence="3 10" id="KW-0328">Glycosyltransferase</keyword>